<protein>
    <recommendedName>
        <fullName evidence="5">Transglutaminase-like domain-containing protein</fullName>
    </recommendedName>
</protein>
<proteinExistence type="predicted"/>
<sequence>MPPSVPSAVVLPRCPNRCERPAASAREGRRAARSQETRDGTESAVLSWRFLNGLRESQQASIVEKESHPAASAPPAPTPVCCTLPALPVPSCPVLSKPRIAAKWREDASWGRDIGRYIGDGYLPEELGPKLQGLERIEQLFVLQRAMAHRIRYEKGKVTVKREPGKCGLNKPVTFASNIWNRGYANCAGHCVVFASAMKALGIPYCVVTLRSKMKGKPKHAIMQVGFPEETDIRRVSRRATELWAQFYGDTVQVNAYHRQVRLYSGLKFVRSRMGSEAAKRKGLGHWLILDPVAKVGCYHHLVKNGYMTQSKKAFGFSSKPQIKSWQRAEDEAHESSSDSGSDTLDVDVQSA</sequence>
<dbReference type="Proteomes" id="UP001642484">
    <property type="component" value="Unassembled WGS sequence"/>
</dbReference>
<feature type="region of interest" description="Disordered" evidence="1">
    <location>
        <begin position="326"/>
        <end position="352"/>
    </location>
</feature>
<feature type="compositionally biased region" description="Basic and acidic residues" evidence="1">
    <location>
        <begin position="327"/>
        <end position="337"/>
    </location>
</feature>
<comment type="caution">
    <text evidence="2">The sequence shown here is derived from an EMBL/GenBank/DDBJ whole genome shotgun (WGS) entry which is preliminary data.</text>
</comment>
<evidence type="ECO:0008006" key="5">
    <source>
        <dbReference type="Google" id="ProtNLM"/>
    </source>
</evidence>
<gene>
    <name evidence="2" type="ORF">CCMP2556_LOCUS30048</name>
    <name evidence="3" type="ORF">CCMP2556_LOCUS30668</name>
</gene>
<evidence type="ECO:0000256" key="1">
    <source>
        <dbReference type="SAM" id="MobiDB-lite"/>
    </source>
</evidence>
<evidence type="ECO:0000313" key="3">
    <source>
        <dbReference type="EMBL" id="CAK9062376.1"/>
    </source>
</evidence>
<accession>A0ABP0NE04</accession>
<keyword evidence="4" id="KW-1185">Reference proteome</keyword>
<dbReference type="EMBL" id="CAXAMN010021695">
    <property type="protein sequence ID" value="CAK9062376.1"/>
    <property type="molecule type" value="Genomic_DNA"/>
</dbReference>
<feature type="region of interest" description="Disordered" evidence="1">
    <location>
        <begin position="21"/>
        <end position="40"/>
    </location>
</feature>
<organism evidence="2 4">
    <name type="scientific">Durusdinium trenchii</name>
    <dbReference type="NCBI Taxonomy" id="1381693"/>
    <lineage>
        <taxon>Eukaryota</taxon>
        <taxon>Sar</taxon>
        <taxon>Alveolata</taxon>
        <taxon>Dinophyceae</taxon>
        <taxon>Suessiales</taxon>
        <taxon>Symbiodiniaceae</taxon>
        <taxon>Durusdinium</taxon>
    </lineage>
</organism>
<evidence type="ECO:0000313" key="2">
    <source>
        <dbReference type="EMBL" id="CAK9061097.1"/>
    </source>
</evidence>
<feature type="compositionally biased region" description="Low complexity" evidence="1">
    <location>
        <begin position="338"/>
        <end position="352"/>
    </location>
</feature>
<name>A0ABP0NE04_9DINO</name>
<evidence type="ECO:0000313" key="4">
    <source>
        <dbReference type="Proteomes" id="UP001642484"/>
    </source>
</evidence>
<reference evidence="2 4" key="1">
    <citation type="submission" date="2024-02" db="EMBL/GenBank/DDBJ databases">
        <authorList>
            <person name="Chen Y."/>
            <person name="Shah S."/>
            <person name="Dougan E. K."/>
            <person name="Thang M."/>
            <person name="Chan C."/>
        </authorList>
    </citation>
    <scope>NUCLEOTIDE SEQUENCE [LARGE SCALE GENOMIC DNA]</scope>
</reference>
<dbReference type="EMBL" id="CAXAMN010021584">
    <property type="protein sequence ID" value="CAK9061097.1"/>
    <property type="molecule type" value="Genomic_DNA"/>
</dbReference>